<dbReference type="InterPro" id="IPR001478">
    <property type="entry name" value="PDZ"/>
</dbReference>
<dbReference type="SUPFAM" id="SSF52096">
    <property type="entry name" value="ClpP/crotonase"/>
    <property type="match status" value="1"/>
</dbReference>
<evidence type="ECO:0000256" key="2">
    <source>
        <dbReference type="ARBA" id="ARBA00022670"/>
    </source>
</evidence>
<gene>
    <name evidence="9" type="ORF">HNP25_002380</name>
</gene>
<evidence type="ECO:0000256" key="5">
    <source>
        <dbReference type="RuleBase" id="RU004404"/>
    </source>
</evidence>
<dbReference type="InterPro" id="IPR036034">
    <property type="entry name" value="PDZ_sf"/>
</dbReference>
<evidence type="ECO:0000256" key="3">
    <source>
        <dbReference type="ARBA" id="ARBA00022801"/>
    </source>
</evidence>
<evidence type="ECO:0000313" key="9">
    <source>
        <dbReference type="EMBL" id="MBB6003722.1"/>
    </source>
</evidence>
<keyword evidence="6" id="KW-0732">Signal</keyword>
<dbReference type="PANTHER" id="PTHR32060">
    <property type="entry name" value="TAIL-SPECIFIC PROTEASE"/>
    <property type="match status" value="1"/>
</dbReference>
<evidence type="ECO:0000313" key="10">
    <source>
        <dbReference type="Proteomes" id="UP000524404"/>
    </source>
</evidence>
<accession>A0A841EJL1</accession>
<evidence type="ECO:0000256" key="1">
    <source>
        <dbReference type="ARBA" id="ARBA00009179"/>
    </source>
</evidence>
<dbReference type="Pfam" id="PF11818">
    <property type="entry name" value="DUF3340"/>
    <property type="match status" value="1"/>
</dbReference>
<dbReference type="InterPro" id="IPR020992">
    <property type="entry name" value="Tail_Prtase_C"/>
</dbReference>
<keyword evidence="10" id="KW-1185">Reference proteome</keyword>
<dbReference type="GO" id="GO:0006508">
    <property type="term" value="P:proteolysis"/>
    <property type="evidence" value="ECO:0007669"/>
    <property type="project" value="UniProtKB-KW"/>
</dbReference>
<proteinExistence type="inferred from homology"/>
<dbReference type="Pfam" id="PF03572">
    <property type="entry name" value="Peptidase_S41"/>
    <property type="match status" value="1"/>
</dbReference>
<dbReference type="SUPFAM" id="SSF50156">
    <property type="entry name" value="PDZ domain-like"/>
    <property type="match status" value="1"/>
</dbReference>
<dbReference type="Proteomes" id="UP000524404">
    <property type="component" value="Unassembled WGS sequence"/>
</dbReference>
<dbReference type="GO" id="GO:0007165">
    <property type="term" value="P:signal transduction"/>
    <property type="evidence" value="ECO:0007669"/>
    <property type="project" value="TreeGrafter"/>
</dbReference>
<dbReference type="InterPro" id="IPR004447">
    <property type="entry name" value="Peptidase_S41A"/>
</dbReference>
<dbReference type="PANTHER" id="PTHR32060:SF22">
    <property type="entry name" value="CARBOXYL-TERMINAL-PROCESSING PEPTIDASE 3, CHLOROPLASTIC"/>
    <property type="match status" value="1"/>
</dbReference>
<protein>
    <submittedName>
        <fullName evidence="9">Carboxyl-terminal processing protease</fullName>
        <ecNumber evidence="9">3.4.21.102</ecNumber>
    </submittedName>
</protein>
<feature type="chain" id="PRO_5032721498" evidence="6">
    <location>
        <begin position="20"/>
        <end position="722"/>
    </location>
</feature>
<dbReference type="GO" id="GO:0030288">
    <property type="term" value="C:outer membrane-bounded periplasmic space"/>
    <property type="evidence" value="ECO:0007669"/>
    <property type="project" value="TreeGrafter"/>
</dbReference>
<keyword evidence="3 5" id="KW-0378">Hydrolase</keyword>
<keyword evidence="4 5" id="KW-0720">Serine protease</keyword>
<organism evidence="9 10">
    <name type="scientific">Arcicella rosea</name>
    <dbReference type="NCBI Taxonomy" id="502909"/>
    <lineage>
        <taxon>Bacteria</taxon>
        <taxon>Pseudomonadati</taxon>
        <taxon>Bacteroidota</taxon>
        <taxon>Cytophagia</taxon>
        <taxon>Cytophagales</taxon>
        <taxon>Flectobacillaceae</taxon>
        <taxon>Arcicella</taxon>
    </lineage>
</organism>
<dbReference type="Gene3D" id="2.30.42.10">
    <property type="match status" value="1"/>
</dbReference>
<dbReference type="RefSeq" id="WP_229202843.1">
    <property type="nucleotide sequence ID" value="NZ_JACHKT010000015.1"/>
</dbReference>
<dbReference type="Gene3D" id="3.30.750.44">
    <property type="match status" value="1"/>
</dbReference>
<dbReference type="SMART" id="SM00228">
    <property type="entry name" value="PDZ"/>
    <property type="match status" value="1"/>
</dbReference>
<feature type="domain" description="Tail specific protease" evidence="8">
    <location>
        <begin position="339"/>
        <end position="557"/>
    </location>
</feature>
<comment type="caution">
    <text evidence="9">The sequence shown here is derived from an EMBL/GenBank/DDBJ whole genome shotgun (WGS) entry which is preliminary data.</text>
</comment>
<reference evidence="9 10" key="1">
    <citation type="submission" date="2020-08" db="EMBL/GenBank/DDBJ databases">
        <title>Functional genomics of gut bacteria from endangered species of beetles.</title>
        <authorList>
            <person name="Carlos-Shanley C."/>
        </authorList>
    </citation>
    <scope>NUCLEOTIDE SEQUENCE [LARGE SCALE GENOMIC DNA]</scope>
    <source>
        <strain evidence="9 10">S00070</strain>
    </source>
</reference>
<feature type="signal peptide" evidence="6">
    <location>
        <begin position="1"/>
        <end position="19"/>
    </location>
</feature>
<dbReference type="SMART" id="SM00245">
    <property type="entry name" value="TSPc"/>
    <property type="match status" value="1"/>
</dbReference>
<feature type="domain" description="PDZ" evidence="7">
    <location>
        <begin position="256"/>
        <end position="334"/>
    </location>
</feature>
<dbReference type="EC" id="3.4.21.102" evidence="9"/>
<sequence>MKNKMMKYFLALVPISLLAFFGLQSFSHNNSTLSGADYKFAADDLQPTATQKKVENLVTEILSNYHYRRVPLNDSLSSKIFDNYIKELDFNKMNFTAADIADFEKFRFQLDDQLKNGELTAAYQIYNVFRNRAKERFAFVASVLSKPVDFKTDETYTPDREKASWAKSKEELDNIWRKAVKSTLLDWKISGKADTSAIKDLRERYKRTEKYFDKTKSEDVFQQFMNSFTESVDPHTTYFIPKTASSFNQEMAQSFEGIGATLRNEGDYVMIVDCIVGGPAFRSKLLNPKDRIVAVAQGDDKPYQDIVGWFTDDAVKLIKGPKNTVVRLKILSSDAPIGSVPKEVRLVREKIKLEDGTAKKEVLNFNRDGREFKLGLITIPLFYRDAEGARNGEQGYKSTTADVKKYLNELKAEKVDGVIVDLRNNGGGFLNEAVSLTGLFISQGPVVQRRQSDGEINVENDRDPSITYDGPVTVLVNRFSASASEIFAGAIQDYKRGLVIGEQTYGKGTVQSLVDLDRFLKGEPEGVGQLKITMEKFYRVTGSSTQHKGVTPDIEFPSSFSASEFGESSQPSALPWDMIASTKYSPTTDVNEQAVVKLKALYQDRLKTDADLKKLVADINYIKKAKEKKTISLQEDKRHKEIDDQKKKNLADLGDELTSATEKEPEKAPTDSTSIAQAKLKILKERRSKDTYLKESERILTDFILLNPATPQIKLSNVDKKK</sequence>
<name>A0A841EJL1_9BACT</name>
<dbReference type="InterPro" id="IPR029045">
    <property type="entry name" value="ClpP/crotonase-like_dom_sf"/>
</dbReference>
<dbReference type="Pfam" id="PF00595">
    <property type="entry name" value="PDZ"/>
    <property type="match status" value="1"/>
</dbReference>
<dbReference type="Pfam" id="PF17804">
    <property type="entry name" value="TSP_NTD"/>
    <property type="match status" value="1"/>
</dbReference>
<dbReference type="InterPro" id="IPR040573">
    <property type="entry name" value="TSP_N"/>
</dbReference>
<evidence type="ECO:0000259" key="8">
    <source>
        <dbReference type="SMART" id="SM00245"/>
    </source>
</evidence>
<evidence type="ECO:0000259" key="7">
    <source>
        <dbReference type="SMART" id="SM00228"/>
    </source>
</evidence>
<evidence type="ECO:0000256" key="4">
    <source>
        <dbReference type="ARBA" id="ARBA00022825"/>
    </source>
</evidence>
<dbReference type="CDD" id="cd06782">
    <property type="entry name" value="cpPDZ_CPP-like"/>
    <property type="match status" value="1"/>
</dbReference>
<evidence type="ECO:0000256" key="6">
    <source>
        <dbReference type="SAM" id="SignalP"/>
    </source>
</evidence>
<dbReference type="CDD" id="cd07560">
    <property type="entry name" value="Peptidase_S41_CPP"/>
    <property type="match status" value="1"/>
</dbReference>
<dbReference type="Gene3D" id="3.90.226.10">
    <property type="entry name" value="2-enoyl-CoA Hydratase, Chain A, domain 1"/>
    <property type="match status" value="1"/>
</dbReference>
<comment type="similarity">
    <text evidence="1 5">Belongs to the peptidase S41A family.</text>
</comment>
<dbReference type="NCBIfam" id="TIGR00225">
    <property type="entry name" value="prc"/>
    <property type="match status" value="1"/>
</dbReference>
<dbReference type="FunFam" id="3.90.226.10:FF:000090">
    <property type="entry name" value="Tail-specific protease"/>
    <property type="match status" value="1"/>
</dbReference>
<dbReference type="GO" id="GO:0004252">
    <property type="term" value="F:serine-type endopeptidase activity"/>
    <property type="evidence" value="ECO:0007669"/>
    <property type="project" value="UniProtKB-EC"/>
</dbReference>
<dbReference type="AlphaFoldDB" id="A0A841EJL1"/>
<keyword evidence="2 5" id="KW-0645">Protease</keyword>
<dbReference type="InterPro" id="IPR005151">
    <property type="entry name" value="Tail-specific_protease"/>
</dbReference>
<dbReference type="EMBL" id="JACHKT010000015">
    <property type="protein sequence ID" value="MBB6003722.1"/>
    <property type="molecule type" value="Genomic_DNA"/>
</dbReference>